<proteinExistence type="predicted"/>
<feature type="compositionally biased region" description="Polar residues" evidence="1">
    <location>
        <begin position="23"/>
        <end position="32"/>
    </location>
</feature>
<feature type="region of interest" description="Disordered" evidence="1">
    <location>
        <begin position="1"/>
        <end position="92"/>
    </location>
</feature>
<comment type="caution">
    <text evidence="2">The sequence shown here is derived from an EMBL/GenBank/DDBJ whole genome shotgun (WGS) entry which is preliminary data.</text>
</comment>
<reference evidence="2 3" key="1">
    <citation type="submission" date="2021-06" db="EMBL/GenBank/DDBJ databases">
        <authorList>
            <person name="Palmer J.M."/>
        </authorList>
    </citation>
    <scope>NUCLEOTIDE SEQUENCE [LARGE SCALE GENOMIC DNA]</scope>
    <source>
        <strain evidence="2 3">AS_MEX2019</strain>
        <tissue evidence="2">Muscle</tissue>
    </source>
</reference>
<dbReference type="Proteomes" id="UP001469553">
    <property type="component" value="Unassembled WGS sequence"/>
</dbReference>
<name>A0ABV0YRP2_9TELE</name>
<dbReference type="EMBL" id="JAHRIP010040176">
    <property type="protein sequence ID" value="MEQ2296533.1"/>
    <property type="molecule type" value="Genomic_DNA"/>
</dbReference>
<evidence type="ECO:0000313" key="2">
    <source>
        <dbReference type="EMBL" id="MEQ2296533.1"/>
    </source>
</evidence>
<accession>A0ABV0YRP2</accession>
<sequence length="123" mass="13328">MSHCDITPPSRSDSRRPFRVQKTRVQNQNNPTRAGGGGLGRRARVQNTQKKNNPTRRKTKAYDEGADGQEACGEVASEEADDPEACGKEARQTHEARSQAVCDVEAGASEVCGEARTVAKSWA</sequence>
<organism evidence="2 3">
    <name type="scientific">Ameca splendens</name>
    <dbReference type="NCBI Taxonomy" id="208324"/>
    <lineage>
        <taxon>Eukaryota</taxon>
        <taxon>Metazoa</taxon>
        <taxon>Chordata</taxon>
        <taxon>Craniata</taxon>
        <taxon>Vertebrata</taxon>
        <taxon>Euteleostomi</taxon>
        <taxon>Actinopterygii</taxon>
        <taxon>Neopterygii</taxon>
        <taxon>Teleostei</taxon>
        <taxon>Neoteleostei</taxon>
        <taxon>Acanthomorphata</taxon>
        <taxon>Ovalentaria</taxon>
        <taxon>Atherinomorphae</taxon>
        <taxon>Cyprinodontiformes</taxon>
        <taxon>Goodeidae</taxon>
        <taxon>Ameca</taxon>
    </lineage>
</organism>
<evidence type="ECO:0000256" key="1">
    <source>
        <dbReference type="SAM" id="MobiDB-lite"/>
    </source>
</evidence>
<evidence type="ECO:0000313" key="3">
    <source>
        <dbReference type="Proteomes" id="UP001469553"/>
    </source>
</evidence>
<protein>
    <submittedName>
        <fullName evidence="2">Uncharacterized protein</fullName>
    </submittedName>
</protein>
<gene>
    <name evidence="2" type="ORF">AMECASPLE_025705</name>
</gene>
<keyword evidence="3" id="KW-1185">Reference proteome</keyword>